<dbReference type="RefSeq" id="WP_277565572.1">
    <property type="nucleotide sequence ID" value="NZ_JAPDHZ010000003.1"/>
</dbReference>
<evidence type="ECO:0000256" key="2">
    <source>
        <dbReference type="ARBA" id="ARBA00022898"/>
    </source>
</evidence>
<dbReference type="Proteomes" id="UP001153387">
    <property type="component" value="Unassembled WGS sequence"/>
</dbReference>
<organism evidence="5 6">
    <name type="scientific">Cohnella ginsengisoli</name>
    <dbReference type="NCBI Taxonomy" id="425004"/>
    <lineage>
        <taxon>Bacteria</taxon>
        <taxon>Bacillati</taxon>
        <taxon>Bacillota</taxon>
        <taxon>Bacilli</taxon>
        <taxon>Bacillales</taxon>
        <taxon>Paenibacillaceae</taxon>
        <taxon>Cohnella</taxon>
    </lineage>
</organism>
<protein>
    <submittedName>
        <fullName evidence="5">PLP-dependent transferase</fullName>
    </submittedName>
</protein>
<comment type="caution">
    <text evidence="5">The sequence shown here is derived from an EMBL/GenBank/DDBJ whole genome shotgun (WGS) entry which is preliminary data.</text>
</comment>
<dbReference type="GO" id="GO:0016740">
    <property type="term" value="F:transferase activity"/>
    <property type="evidence" value="ECO:0007669"/>
    <property type="project" value="UniProtKB-KW"/>
</dbReference>
<evidence type="ECO:0000256" key="3">
    <source>
        <dbReference type="RuleBase" id="RU362118"/>
    </source>
</evidence>
<comment type="cofactor">
    <cofactor evidence="1 3">
        <name>pyridoxal 5'-phosphate</name>
        <dbReference type="ChEBI" id="CHEBI:597326"/>
    </cofactor>
</comment>
<dbReference type="InterPro" id="IPR000277">
    <property type="entry name" value="Cys/Met-Metab_PyrdxlP-dep_enz"/>
</dbReference>
<keyword evidence="5" id="KW-0808">Transferase</keyword>
<gene>
    <name evidence="5" type="ORF">OMP38_13195</name>
</gene>
<dbReference type="EMBL" id="JAPDHZ010000003">
    <property type="protein sequence ID" value="MDG0791718.1"/>
    <property type="molecule type" value="Genomic_DNA"/>
</dbReference>
<dbReference type="InterPro" id="IPR015421">
    <property type="entry name" value="PyrdxlP-dep_Trfase_major"/>
</dbReference>
<evidence type="ECO:0000313" key="5">
    <source>
        <dbReference type="EMBL" id="MDG0791718.1"/>
    </source>
</evidence>
<name>A0A9X4QMI2_9BACL</name>
<evidence type="ECO:0000256" key="4">
    <source>
        <dbReference type="SAM" id="MobiDB-lite"/>
    </source>
</evidence>
<keyword evidence="2 3" id="KW-0663">Pyridoxal phosphate</keyword>
<proteinExistence type="inferred from homology"/>
<evidence type="ECO:0000256" key="1">
    <source>
        <dbReference type="ARBA" id="ARBA00001933"/>
    </source>
</evidence>
<reference evidence="5 6" key="1">
    <citation type="submission" date="2022-10" db="EMBL/GenBank/DDBJ databases">
        <title>Comparative genomic analysis of Cohnella hashimotonis sp. nov., isolated from the International Space Station.</title>
        <authorList>
            <person name="Simpson A."/>
            <person name="Venkateswaran K."/>
        </authorList>
    </citation>
    <scope>NUCLEOTIDE SEQUENCE [LARGE SCALE GENOMIC DNA]</scope>
    <source>
        <strain evidence="5 6">DSM 18997</strain>
    </source>
</reference>
<keyword evidence="6" id="KW-1185">Reference proteome</keyword>
<feature type="region of interest" description="Disordered" evidence="4">
    <location>
        <begin position="45"/>
        <end position="65"/>
    </location>
</feature>
<evidence type="ECO:0000313" key="6">
    <source>
        <dbReference type="Proteomes" id="UP001153387"/>
    </source>
</evidence>
<dbReference type="Gene3D" id="3.40.640.10">
    <property type="entry name" value="Type I PLP-dependent aspartate aminotransferase-like (Major domain)"/>
    <property type="match status" value="1"/>
</dbReference>
<feature type="compositionally biased region" description="Basic and acidic residues" evidence="4">
    <location>
        <begin position="56"/>
        <end position="65"/>
    </location>
</feature>
<accession>A0A9X4QMI2</accession>
<dbReference type="GO" id="GO:0030170">
    <property type="term" value="F:pyridoxal phosphate binding"/>
    <property type="evidence" value="ECO:0007669"/>
    <property type="project" value="InterPro"/>
</dbReference>
<dbReference type="GO" id="GO:0019346">
    <property type="term" value="P:transsulfuration"/>
    <property type="evidence" value="ECO:0007669"/>
    <property type="project" value="InterPro"/>
</dbReference>
<dbReference type="AlphaFoldDB" id="A0A9X4QMI2"/>
<dbReference type="Pfam" id="PF01053">
    <property type="entry name" value="Cys_Met_Meta_PP"/>
    <property type="match status" value="1"/>
</dbReference>
<comment type="similarity">
    <text evidence="3">Belongs to the trans-sulfuration enzymes family.</text>
</comment>
<sequence>MRMQTMLAHFGEETFHGAVVPPLFLNSLFTANSFDEMKQSDAPYRYSRMGNPTTDMLEKKAGGAR</sequence>